<evidence type="ECO:0000256" key="3">
    <source>
        <dbReference type="ARBA" id="ARBA00022927"/>
    </source>
</evidence>
<dbReference type="Gene3D" id="1.25.10.10">
    <property type="entry name" value="Leucine-rich Repeat Variant"/>
    <property type="match status" value="1"/>
</dbReference>
<keyword evidence="4" id="KW-0472">Membrane</keyword>
<dbReference type="SUPFAM" id="SSF55711">
    <property type="entry name" value="Subdomain of clathrin and coatomer appendage domain"/>
    <property type="match status" value="1"/>
</dbReference>
<name>A0ABD3NVK7_9STRA</name>
<evidence type="ECO:0000313" key="7">
    <source>
        <dbReference type="EMBL" id="KAL3779441.1"/>
    </source>
</evidence>
<feature type="region of interest" description="Disordered" evidence="5">
    <location>
        <begin position="693"/>
        <end position="745"/>
    </location>
</feature>
<dbReference type="InterPro" id="IPR002553">
    <property type="entry name" value="Clathrin/coatomer_adapt-like_N"/>
</dbReference>
<dbReference type="GO" id="GO:0015031">
    <property type="term" value="P:protein transport"/>
    <property type="evidence" value="ECO:0007669"/>
    <property type="project" value="UniProtKB-KW"/>
</dbReference>
<gene>
    <name evidence="7" type="ORF">HJC23_012718</name>
</gene>
<dbReference type="GO" id="GO:0005737">
    <property type="term" value="C:cytoplasm"/>
    <property type="evidence" value="ECO:0007669"/>
    <property type="project" value="UniProtKB-ARBA"/>
</dbReference>
<keyword evidence="8" id="KW-1185">Reference proteome</keyword>
<evidence type="ECO:0000259" key="6">
    <source>
        <dbReference type="SMART" id="SM00809"/>
    </source>
</evidence>
<evidence type="ECO:0000256" key="2">
    <source>
        <dbReference type="ARBA" id="ARBA00022448"/>
    </source>
</evidence>
<dbReference type="InterPro" id="IPR013041">
    <property type="entry name" value="Clathrin_app_Ig-like_sf"/>
</dbReference>
<evidence type="ECO:0000256" key="4">
    <source>
        <dbReference type="ARBA" id="ARBA00023136"/>
    </source>
</evidence>
<dbReference type="InterPro" id="IPR003164">
    <property type="entry name" value="Clathrin_a-adaptin_app_sub_C"/>
</dbReference>
<comment type="subcellular location">
    <subcellularLocation>
        <location evidence="1">Endomembrane system</location>
    </subcellularLocation>
</comment>
<comment type="caution">
    <text evidence="7">The sequence shown here is derived from an EMBL/GenBank/DDBJ whole genome shotgun (WGS) entry which is preliminary data.</text>
</comment>
<reference evidence="7 8" key="1">
    <citation type="journal article" date="2020" name="G3 (Bethesda)">
        <title>Improved Reference Genome for Cyclotella cryptica CCMP332, a Model for Cell Wall Morphogenesis, Salinity Adaptation, and Lipid Production in Diatoms (Bacillariophyta).</title>
        <authorList>
            <person name="Roberts W.R."/>
            <person name="Downey K.M."/>
            <person name="Ruck E.C."/>
            <person name="Traller J.C."/>
            <person name="Alverson A.J."/>
        </authorList>
    </citation>
    <scope>NUCLEOTIDE SEQUENCE [LARGE SCALE GENOMIC DNA]</scope>
    <source>
        <strain evidence="7 8">CCMP332</strain>
    </source>
</reference>
<dbReference type="Gene3D" id="3.30.310.10">
    <property type="entry name" value="TATA-Binding Protein"/>
    <property type="match status" value="1"/>
</dbReference>
<dbReference type="EMBL" id="JABMIG020000388">
    <property type="protein sequence ID" value="KAL3779441.1"/>
    <property type="molecule type" value="Genomic_DNA"/>
</dbReference>
<dbReference type="SUPFAM" id="SSF48371">
    <property type="entry name" value="ARM repeat"/>
    <property type="match status" value="1"/>
</dbReference>
<dbReference type="Proteomes" id="UP001516023">
    <property type="component" value="Unassembled WGS sequence"/>
</dbReference>
<dbReference type="SUPFAM" id="SSF49348">
    <property type="entry name" value="Clathrin adaptor appendage domain"/>
    <property type="match status" value="1"/>
</dbReference>
<dbReference type="Pfam" id="PF01602">
    <property type="entry name" value="Adaptin_N"/>
    <property type="match status" value="1"/>
</dbReference>
<dbReference type="PANTHER" id="PTHR22780">
    <property type="entry name" value="ADAPTIN, ALPHA/GAMMA/EPSILON"/>
    <property type="match status" value="1"/>
</dbReference>
<dbReference type="InterPro" id="IPR016024">
    <property type="entry name" value="ARM-type_fold"/>
</dbReference>
<dbReference type="InterPro" id="IPR012295">
    <property type="entry name" value="TBP_dom_sf"/>
</dbReference>
<dbReference type="Pfam" id="PF02296">
    <property type="entry name" value="Alpha_adaptin_C"/>
    <property type="match status" value="1"/>
</dbReference>
<dbReference type="InterPro" id="IPR009028">
    <property type="entry name" value="Coatomer/calthrin_app_sub_C"/>
</dbReference>
<organism evidence="7 8">
    <name type="scientific">Cyclotella cryptica</name>
    <dbReference type="NCBI Taxonomy" id="29204"/>
    <lineage>
        <taxon>Eukaryota</taxon>
        <taxon>Sar</taxon>
        <taxon>Stramenopiles</taxon>
        <taxon>Ochrophyta</taxon>
        <taxon>Bacillariophyta</taxon>
        <taxon>Coscinodiscophyceae</taxon>
        <taxon>Thalassiosirophycidae</taxon>
        <taxon>Stephanodiscales</taxon>
        <taxon>Stephanodiscaceae</taxon>
        <taxon>Cyclotella</taxon>
    </lineage>
</organism>
<keyword evidence="3" id="KW-0653">Protein transport</keyword>
<dbReference type="GO" id="GO:0012505">
    <property type="term" value="C:endomembrane system"/>
    <property type="evidence" value="ECO:0007669"/>
    <property type="project" value="UniProtKB-SubCell"/>
</dbReference>
<dbReference type="InterPro" id="IPR008152">
    <property type="entry name" value="Clathrin_a/b/g-adaptin_app_Ig"/>
</dbReference>
<feature type="compositionally biased region" description="Acidic residues" evidence="5">
    <location>
        <begin position="722"/>
        <end position="732"/>
    </location>
</feature>
<dbReference type="Gene3D" id="2.60.40.1230">
    <property type="match status" value="1"/>
</dbReference>
<evidence type="ECO:0000256" key="1">
    <source>
        <dbReference type="ARBA" id="ARBA00004308"/>
    </source>
</evidence>
<dbReference type="InterPro" id="IPR011989">
    <property type="entry name" value="ARM-like"/>
</dbReference>
<evidence type="ECO:0000313" key="8">
    <source>
        <dbReference type="Proteomes" id="UP001516023"/>
    </source>
</evidence>
<dbReference type="Pfam" id="PF02883">
    <property type="entry name" value="Alpha_adaptinC2"/>
    <property type="match status" value="1"/>
</dbReference>
<keyword evidence="2" id="KW-0813">Transport</keyword>
<dbReference type="InterPro" id="IPR050840">
    <property type="entry name" value="Adaptor_Complx_Large_Subunit"/>
</dbReference>
<evidence type="ECO:0000256" key="5">
    <source>
        <dbReference type="SAM" id="MobiDB-lite"/>
    </source>
</evidence>
<feature type="domain" description="Clathrin adaptor alpha/beta/gamma-adaptin appendage Ig-like subdomain" evidence="6">
    <location>
        <begin position="766"/>
        <end position="884"/>
    </location>
</feature>
<proteinExistence type="predicted"/>
<dbReference type="SMART" id="SM00809">
    <property type="entry name" value="Alpha_adaptinC2"/>
    <property type="match status" value="1"/>
</dbReference>
<protein>
    <recommendedName>
        <fullName evidence="6">Clathrin adaptor alpha/beta/gamma-adaptin appendage Ig-like subdomain domain-containing protein</fullName>
    </recommendedName>
</protein>
<accession>A0ABD3NVK7</accession>
<sequence length="1420" mass="159483">MSTQARGLNNFISDLRNSKSKQEESARVEVELAKIRKKFNPGDAKLAADGSNPSLSSYQRKKYVWKLVYIHVLGYEVDFGHAEVLALVRSKKYSEKMVGYVALSLLLRGSDPIMSTIIDTMKADLTTAPNNPKRGKVSVKNDAVQCLALCSLANISGLELIQAMHVEVQHILVSRTSTEQVKKKSALCLLRLTRTSPNLISGREFAPHMGQLLQEKHLGVLTSVMSLLNGLALQQTTDYEVLIPHVVHILSMLVMKKACEREYLYYQTPSPWLQIKLIKFLQLYPNAIENHDIGMAAAGNEHVNQLINVVSKILMETDVSDSINKSNADHAILFEAVDLIVAWGTTCPIVLREGAMKLLGKFISVREPNIRYLGLSTMAKLAQIEGSVEGAKNHQATVLVSLKDADISVRRRALDLLFVICDTDNAERIVDELVAHLVVADASIREEMVLKIAILAEKYATDLRWYVDTILKLISISGDYVSDPIWHRVVQIVTNHPQGDLQGYAAATLFVAVAPIRCHETTVRVAAYILGEFGFLIAERPGMSGDEQFRVLHQHWFTVDTQTRAILISTYAKLANLYEECRPLVAPVFAKSKNSIDVEVQQRCVEYAAMREAFSPEAVEDLLREMPPFEDKRRSALELRLLQTEGENSATVAKASVPSEVEQQRALLAAQMFSSGPIEEDMANGMQPIEEQDDELVSKPSDEHVGEDEEAEAREIGADPSGDVDGEGEGEAEEHNTGDVVQDQQNTRVLVGIPKELIPAMRKAFSNLCTSPSGVLFENSMLQVGVKHEYVGAQGRISVFFGNLHSSPLQNFKVRVDQPDHLRMQMQGTQDLIDDGEYDSAGCTVATKTQAKLMILLEVTAPFDDAPSMRITFDTEEGEHHDYPLRLPLVATCFMEPVNLDPGAFMQRWKSLEGQDRECQEVMKLPPNAPEIDEQYMERVAKIIVDGLKFGRCQGVDPTPWTVSGAATFRTGAQDMNGNNINVGCLVRVEANPRANAFRVTTRTLHPLCSKAIKNVSLVFALTPLWNELLPSMAENLTKGGVLYCPLQTNKRIVLGIVLATYIAISNIASLKHITVEGEAATKKTLLINVVACKRSNQLPEQWCMDDNDTPRYIGDADFNSSSIAIRHYTHQGFEKCLAGKTIVFIGDSTVRYQFMHLVGFLKFQRFMRCQDYNMSKPPDDECYLIGFKDLHHDWTSWYKQSTIMTGSDGKHDEQQHSLCDCFRPDPFVARLHSLKTYEYRFVKRRTSYGEINIIYLQNFKDRIRMNQDYPPFSSYWSTRRCKTGECGDSNRTFAFDGDTNSTFWTVLPRLKATHVFTNLGWGNFYQLSEFSCKMEEFNAHHPDINTYLLSRLPSKDGVFAPHLTFDKNKLKCKVNSLDRAVINKDVPTSWYWDSNHALSILNEEYNHQLTKAICPMLTT</sequence>